<comment type="caution">
    <text evidence="2">The sequence shown here is derived from an EMBL/GenBank/DDBJ whole genome shotgun (WGS) entry which is preliminary data.</text>
</comment>
<sequence>MTMNRQHVRQTRKAGRESVPPPPAQARTLDLAIDAEAFPPDTDSVVKLELALGPRDQRTNHQAPPTVRPSIFWEFAQEHTPSEGSATSDTVFPHIKCASSTGNDPRAHEVTANRRMALPS</sequence>
<gene>
    <name evidence="2" type="ORF">C8034_v007793</name>
</gene>
<evidence type="ECO:0000313" key="2">
    <source>
        <dbReference type="EMBL" id="TEA11335.1"/>
    </source>
</evidence>
<accession>A0A4R8T388</accession>
<evidence type="ECO:0000313" key="3">
    <source>
        <dbReference type="Proteomes" id="UP000295604"/>
    </source>
</evidence>
<feature type="region of interest" description="Disordered" evidence="1">
    <location>
        <begin position="1"/>
        <end position="25"/>
    </location>
</feature>
<reference evidence="2 3" key="1">
    <citation type="submission" date="2018-11" db="EMBL/GenBank/DDBJ databases">
        <title>Genome sequence and assembly of Colletotrichum sidae.</title>
        <authorList>
            <person name="Gan P."/>
            <person name="Shirasu K."/>
        </authorList>
    </citation>
    <scope>NUCLEOTIDE SEQUENCE [LARGE SCALE GENOMIC DNA]</scope>
    <source>
        <strain evidence="2 3">CBS 518.97</strain>
    </source>
</reference>
<keyword evidence="3" id="KW-1185">Reference proteome</keyword>
<dbReference type="Proteomes" id="UP000295604">
    <property type="component" value="Unassembled WGS sequence"/>
</dbReference>
<name>A0A4R8T388_9PEZI</name>
<feature type="compositionally biased region" description="Basic residues" evidence="1">
    <location>
        <begin position="1"/>
        <end position="13"/>
    </location>
</feature>
<organism evidence="2 3">
    <name type="scientific">Colletotrichum sidae</name>
    <dbReference type="NCBI Taxonomy" id="1347389"/>
    <lineage>
        <taxon>Eukaryota</taxon>
        <taxon>Fungi</taxon>
        <taxon>Dikarya</taxon>
        <taxon>Ascomycota</taxon>
        <taxon>Pezizomycotina</taxon>
        <taxon>Sordariomycetes</taxon>
        <taxon>Hypocreomycetidae</taxon>
        <taxon>Glomerellales</taxon>
        <taxon>Glomerellaceae</taxon>
        <taxon>Colletotrichum</taxon>
        <taxon>Colletotrichum orbiculare species complex</taxon>
    </lineage>
</organism>
<evidence type="ECO:0000256" key="1">
    <source>
        <dbReference type="SAM" id="MobiDB-lite"/>
    </source>
</evidence>
<dbReference type="AlphaFoldDB" id="A0A4R8T388"/>
<protein>
    <submittedName>
        <fullName evidence="2">Uncharacterized protein</fullName>
    </submittedName>
</protein>
<dbReference type="EMBL" id="QAPF01000347">
    <property type="protein sequence ID" value="TEA11335.1"/>
    <property type="molecule type" value="Genomic_DNA"/>
</dbReference>
<proteinExistence type="predicted"/>
<feature type="region of interest" description="Disordered" evidence="1">
    <location>
        <begin position="78"/>
        <end position="120"/>
    </location>
</feature>